<evidence type="ECO:0000313" key="4">
    <source>
        <dbReference type="Proteomes" id="UP000887574"/>
    </source>
</evidence>
<evidence type="ECO:0000259" key="3">
    <source>
        <dbReference type="Pfam" id="PF13865"/>
    </source>
</evidence>
<keyword evidence="4" id="KW-1185">Reference proteome</keyword>
<feature type="domain" description="Chromatin target of PRMT1 protein C-terminal" evidence="3">
    <location>
        <begin position="222"/>
        <end position="266"/>
    </location>
</feature>
<feature type="region of interest" description="Disordered" evidence="2">
    <location>
        <begin position="49"/>
        <end position="78"/>
    </location>
</feature>
<evidence type="ECO:0000256" key="2">
    <source>
        <dbReference type="SAM" id="MobiDB-lite"/>
    </source>
</evidence>
<dbReference type="InterPro" id="IPR025715">
    <property type="entry name" value="FoP_C"/>
</dbReference>
<accession>A0A915EHZ2</accession>
<dbReference type="GO" id="GO:0003723">
    <property type="term" value="F:RNA binding"/>
    <property type="evidence" value="ECO:0007669"/>
    <property type="project" value="UniProtKB-KW"/>
</dbReference>
<organism evidence="4 5">
    <name type="scientific">Ditylenchus dipsaci</name>
    <dbReference type="NCBI Taxonomy" id="166011"/>
    <lineage>
        <taxon>Eukaryota</taxon>
        <taxon>Metazoa</taxon>
        <taxon>Ecdysozoa</taxon>
        <taxon>Nematoda</taxon>
        <taxon>Chromadorea</taxon>
        <taxon>Rhabditida</taxon>
        <taxon>Tylenchina</taxon>
        <taxon>Tylenchomorpha</taxon>
        <taxon>Sphaerularioidea</taxon>
        <taxon>Anguinidae</taxon>
        <taxon>Anguininae</taxon>
        <taxon>Ditylenchus</taxon>
    </lineage>
</organism>
<dbReference type="Proteomes" id="UP000887574">
    <property type="component" value="Unplaced"/>
</dbReference>
<proteinExistence type="predicted"/>
<evidence type="ECO:0000313" key="5">
    <source>
        <dbReference type="WBParaSite" id="jg5553"/>
    </source>
</evidence>
<dbReference type="WBParaSite" id="jg5553">
    <property type="protein sequence ID" value="jg5553"/>
    <property type="gene ID" value="jg5553"/>
</dbReference>
<name>A0A915EHZ2_9BILA</name>
<protein>
    <submittedName>
        <fullName evidence="5">Chromatin target of PRMT1 protein C-terminal domain-containing protein</fullName>
    </submittedName>
</protein>
<keyword evidence="1" id="KW-0694">RNA-binding</keyword>
<sequence>MIDNINSVPARIVILGTSKMKLSERFNQLNNDNTMGMAAVATTCRNNAANPSSRSYMSNGYRQQPTARKQQSRGYQPSYRQTYSSYVPADDYYDDEDLFTTDPLENVRDLDPLSLPLDTYRDLTRARRRGGRRPFQGLQSNYYSMPSRRLPKRGPLLANQIYEEYYQQRPSIRHRTTKRTPIHNRITIKRLARPVNFSKAYNNYRAPSTISASGSRWCGPARFKRGGAGYGARFGAGNPRKTFNKQPQPKKKTPAELDKDLEMYMNSGKHPRVAPAVV</sequence>
<feature type="region of interest" description="Disordered" evidence="2">
    <location>
        <begin position="230"/>
        <end position="255"/>
    </location>
</feature>
<dbReference type="Pfam" id="PF13865">
    <property type="entry name" value="FoP_duplication"/>
    <property type="match status" value="1"/>
</dbReference>
<dbReference type="AlphaFoldDB" id="A0A915EHZ2"/>
<evidence type="ECO:0000256" key="1">
    <source>
        <dbReference type="ARBA" id="ARBA00022884"/>
    </source>
</evidence>
<reference evidence="5" key="1">
    <citation type="submission" date="2022-11" db="UniProtKB">
        <authorList>
            <consortium name="WormBaseParasite"/>
        </authorList>
    </citation>
    <scope>IDENTIFICATION</scope>
</reference>